<evidence type="ECO:0000313" key="2">
    <source>
        <dbReference type="EMBL" id="HIR14433.1"/>
    </source>
</evidence>
<dbReference type="Pfam" id="PF02698">
    <property type="entry name" value="DUF218"/>
    <property type="match status" value="1"/>
</dbReference>
<dbReference type="InterPro" id="IPR014729">
    <property type="entry name" value="Rossmann-like_a/b/a_fold"/>
</dbReference>
<evidence type="ECO:0000259" key="1">
    <source>
        <dbReference type="Pfam" id="PF02698"/>
    </source>
</evidence>
<reference evidence="2" key="2">
    <citation type="journal article" date="2021" name="PeerJ">
        <title>Extensive microbial diversity within the chicken gut microbiome revealed by metagenomics and culture.</title>
        <authorList>
            <person name="Gilroy R."/>
            <person name="Ravi A."/>
            <person name="Getino M."/>
            <person name="Pursley I."/>
            <person name="Horton D.L."/>
            <person name="Alikhan N.F."/>
            <person name="Baker D."/>
            <person name="Gharbi K."/>
            <person name="Hall N."/>
            <person name="Watson M."/>
            <person name="Adriaenssens E.M."/>
            <person name="Foster-Nyarko E."/>
            <person name="Jarju S."/>
            <person name="Secka A."/>
            <person name="Antonio M."/>
            <person name="Oren A."/>
            <person name="Chaudhuri R.R."/>
            <person name="La Ragione R."/>
            <person name="Hildebrand F."/>
            <person name="Pallen M.J."/>
        </authorList>
    </citation>
    <scope>NUCLEOTIDE SEQUENCE</scope>
    <source>
        <strain evidence="2">ChiSjej4B22-8148</strain>
    </source>
</reference>
<dbReference type="Gene3D" id="3.40.50.620">
    <property type="entry name" value="HUPs"/>
    <property type="match status" value="1"/>
</dbReference>
<dbReference type="PANTHER" id="PTHR30336:SF4">
    <property type="entry name" value="ENVELOPE BIOGENESIS FACTOR ELYC"/>
    <property type="match status" value="1"/>
</dbReference>
<sequence>MRQPFFQCITDFIFLEDSPQKADIIFIPGGNYPDTARKAAKLYREGFAPLILPSGRFSVLKGRFDGAAGYETEWEYLSHILVEEGVPREAILREDQAMYTYENAILSRKRTDSLGLRIRKALLCCQAFHARRSFMYYQEQFPETEFAVCPVVTRGIGRNTWYKTEKGIDTVLGEMERCGGQFHQIMREYMEFPE</sequence>
<feature type="domain" description="DUF218" evidence="1">
    <location>
        <begin position="23"/>
        <end position="190"/>
    </location>
</feature>
<dbReference type="GO" id="GO:0000270">
    <property type="term" value="P:peptidoglycan metabolic process"/>
    <property type="evidence" value="ECO:0007669"/>
    <property type="project" value="TreeGrafter"/>
</dbReference>
<dbReference type="PANTHER" id="PTHR30336">
    <property type="entry name" value="INNER MEMBRANE PROTEIN, PROBABLE PERMEASE"/>
    <property type="match status" value="1"/>
</dbReference>
<proteinExistence type="predicted"/>
<comment type="caution">
    <text evidence="2">The sequence shown here is derived from an EMBL/GenBank/DDBJ whole genome shotgun (WGS) entry which is preliminary data.</text>
</comment>
<dbReference type="Proteomes" id="UP000886757">
    <property type="component" value="Unassembled WGS sequence"/>
</dbReference>
<protein>
    <submittedName>
        <fullName evidence="2">YdcF family protein</fullName>
    </submittedName>
</protein>
<organism evidence="2 3">
    <name type="scientific">Candidatus Choladousia intestinavium</name>
    <dbReference type="NCBI Taxonomy" id="2840727"/>
    <lineage>
        <taxon>Bacteria</taxon>
        <taxon>Bacillati</taxon>
        <taxon>Bacillota</taxon>
        <taxon>Clostridia</taxon>
        <taxon>Lachnospirales</taxon>
        <taxon>Lachnospiraceae</taxon>
        <taxon>Lachnospiraceae incertae sedis</taxon>
        <taxon>Candidatus Choladousia</taxon>
    </lineage>
</organism>
<accession>A0A9D1ADB8</accession>
<gene>
    <name evidence="2" type="ORF">IAB31_10990</name>
</gene>
<dbReference type="InterPro" id="IPR051599">
    <property type="entry name" value="Cell_Envelope_Assoc"/>
</dbReference>
<dbReference type="AlphaFoldDB" id="A0A9D1ADB8"/>
<name>A0A9D1ADB8_9FIRM</name>
<evidence type="ECO:0000313" key="3">
    <source>
        <dbReference type="Proteomes" id="UP000886757"/>
    </source>
</evidence>
<reference evidence="2" key="1">
    <citation type="submission" date="2020-10" db="EMBL/GenBank/DDBJ databases">
        <authorList>
            <person name="Gilroy R."/>
        </authorList>
    </citation>
    <scope>NUCLEOTIDE SEQUENCE</scope>
    <source>
        <strain evidence="2">ChiSjej4B22-8148</strain>
    </source>
</reference>
<dbReference type="InterPro" id="IPR003848">
    <property type="entry name" value="DUF218"/>
</dbReference>
<dbReference type="GO" id="GO:0043164">
    <property type="term" value="P:Gram-negative-bacterium-type cell wall biogenesis"/>
    <property type="evidence" value="ECO:0007669"/>
    <property type="project" value="TreeGrafter"/>
</dbReference>
<dbReference type="EMBL" id="DVGK01000123">
    <property type="protein sequence ID" value="HIR14433.1"/>
    <property type="molecule type" value="Genomic_DNA"/>
</dbReference>
<dbReference type="GO" id="GO:0005886">
    <property type="term" value="C:plasma membrane"/>
    <property type="evidence" value="ECO:0007669"/>
    <property type="project" value="TreeGrafter"/>
</dbReference>
<dbReference type="CDD" id="cd06259">
    <property type="entry name" value="YdcF-like"/>
    <property type="match status" value="1"/>
</dbReference>